<name>A0A0M3KB14_ANISI</name>
<proteinExistence type="predicted"/>
<keyword evidence="3" id="KW-1185">Reference proteome</keyword>
<evidence type="ECO:0000313" key="4">
    <source>
        <dbReference type="WBParaSite" id="ASIM_0001816001-mRNA-1"/>
    </source>
</evidence>
<protein>
    <submittedName>
        <fullName evidence="2 4">Uncharacterized protein</fullName>
    </submittedName>
</protein>
<dbReference type="WBParaSite" id="ASIM_0001816001-mRNA-1">
    <property type="protein sequence ID" value="ASIM_0001816001-mRNA-1"/>
    <property type="gene ID" value="ASIM_0001816001"/>
</dbReference>
<feature type="compositionally biased region" description="Pro residues" evidence="1">
    <location>
        <begin position="1"/>
        <end position="27"/>
    </location>
</feature>
<accession>A0A0M3KB14</accession>
<gene>
    <name evidence="2" type="ORF">ASIM_LOCUS17562</name>
</gene>
<organism evidence="4">
    <name type="scientific">Anisakis simplex</name>
    <name type="common">Herring worm</name>
    <dbReference type="NCBI Taxonomy" id="6269"/>
    <lineage>
        <taxon>Eukaryota</taxon>
        <taxon>Metazoa</taxon>
        <taxon>Ecdysozoa</taxon>
        <taxon>Nematoda</taxon>
        <taxon>Chromadorea</taxon>
        <taxon>Rhabditida</taxon>
        <taxon>Spirurina</taxon>
        <taxon>Ascaridomorpha</taxon>
        <taxon>Ascaridoidea</taxon>
        <taxon>Anisakidae</taxon>
        <taxon>Anisakis</taxon>
        <taxon>Anisakis simplex complex</taxon>
    </lineage>
</organism>
<evidence type="ECO:0000313" key="3">
    <source>
        <dbReference type="Proteomes" id="UP000267096"/>
    </source>
</evidence>
<dbReference type="Proteomes" id="UP000267096">
    <property type="component" value="Unassembled WGS sequence"/>
</dbReference>
<sequence length="50" mass="5850">MPRPRAPPPRPRWYPTPPGPPRPPRPPRCSSVKLISMSKRFVRGSRRYKT</sequence>
<reference evidence="2 3" key="2">
    <citation type="submission" date="2018-11" db="EMBL/GenBank/DDBJ databases">
        <authorList>
            <consortium name="Pathogen Informatics"/>
        </authorList>
    </citation>
    <scope>NUCLEOTIDE SEQUENCE [LARGE SCALE GENOMIC DNA]</scope>
</reference>
<dbReference type="EMBL" id="UYRR01034277">
    <property type="protein sequence ID" value="VDK60703.1"/>
    <property type="molecule type" value="Genomic_DNA"/>
</dbReference>
<evidence type="ECO:0000313" key="2">
    <source>
        <dbReference type="EMBL" id="VDK60703.1"/>
    </source>
</evidence>
<reference evidence="4" key="1">
    <citation type="submission" date="2017-02" db="UniProtKB">
        <authorList>
            <consortium name="WormBaseParasite"/>
        </authorList>
    </citation>
    <scope>IDENTIFICATION</scope>
</reference>
<dbReference type="AlphaFoldDB" id="A0A0M3KB14"/>
<evidence type="ECO:0000256" key="1">
    <source>
        <dbReference type="SAM" id="MobiDB-lite"/>
    </source>
</evidence>
<feature type="region of interest" description="Disordered" evidence="1">
    <location>
        <begin position="1"/>
        <end position="30"/>
    </location>
</feature>